<keyword evidence="2" id="KW-1185">Reference proteome</keyword>
<dbReference type="EMBL" id="MU394480">
    <property type="protein sequence ID" value="KAI6080143.1"/>
    <property type="molecule type" value="Genomic_DNA"/>
</dbReference>
<proteinExistence type="predicted"/>
<keyword evidence="1" id="KW-0378">Hydrolase</keyword>
<accession>A0ACC0CI92</accession>
<comment type="caution">
    <text evidence="1">The sequence shown here is derived from an EMBL/GenBank/DDBJ whole genome shotgun (WGS) entry which is preliminary data.</text>
</comment>
<name>A0ACC0CI92_9PEZI</name>
<gene>
    <name evidence="1" type="ORF">F4821DRAFT_84064</name>
</gene>
<protein>
    <submittedName>
        <fullName evidence="1">Acyl transferase/acyl hydrolase/lysophospholipase</fullName>
    </submittedName>
</protein>
<reference evidence="1 2" key="1">
    <citation type="journal article" date="2022" name="New Phytol.">
        <title>Ecological generalism drives hyperdiversity of secondary metabolite gene clusters in xylarialean endophytes.</title>
        <authorList>
            <person name="Franco M.E.E."/>
            <person name="Wisecaver J.H."/>
            <person name="Arnold A.E."/>
            <person name="Ju Y.M."/>
            <person name="Slot J.C."/>
            <person name="Ahrendt S."/>
            <person name="Moore L.P."/>
            <person name="Eastman K.E."/>
            <person name="Scott K."/>
            <person name="Konkel Z."/>
            <person name="Mondo S.J."/>
            <person name="Kuo A."/>
            <person name="Hayes R.D."/>
            <person name="Haridas S."/>
            <person name="Andreopoulos B."/>
            <person name="Riley R."/>
            <person name="LaButti K."/>
            <person name="Pangilinan J."/>
            <person name="Lipzen A."/>
            <person name="Amirebrahimi M."/>
            <person name="Yan J."/>
            <person name="Adam C."/>
            <person name="Keymanesh K."/>
            <person name="Ng V."/>
            <person name="Louie K."/>
            <person name="Northen T."/>
            <person name="Drula E."/>
            <person name="Henrissat B."/>
            <person name="Hsieh H.M."/>
            <person name="Youens-Clark K."/>
            <person name="Lutzoni F."/>
            <person name="Miadlikowska J."/>
            <person name="Eastwood D.C."/>
            <person name="Hamelin R.C."/>
            <person name="Grigoriev I.V."/>
            <person name="U'Ren J.M."/>
        </authorList>
    </citation>
    <scope>NUCLEOTIDE SEQUENCE [LARGE SCALE GENOMIC DNA]</scope>
    <source>
        <strain evidence="1 2">ER1909</strain>
    </source>
</reference>
<evidence type="ECO:0000313" key="2">
    <source>
        <dbReference type="Proteomes" id="UP001497680"/>
    </source>
</evidence>
<organism evidence="1 2">
    <name type="scientific">Hypoxylon rubiginosum</name>
    <dbReference type="NCBI Taxonomy" id="110542"/>
    <lineage>
        <taxon>Eukaryota</taxon>
        <taxon>Fungi</taxon>
        <taxon>Dikarya</taxon>
        <taxon>Ascomycota</taxon>
        <taxon>Pezizomycotina</taxon>
        <taxon>Sordariomycetes</taxon>
        <taxon>Xylariomycetidae</taxon>
        <taxon>Xylariales</taxon>
        <taxon>Hypoxylaceae</taxon>
        <taxon>Hypoxylon</taxon>
    </lineage>
</organism>
<sequence>MAASTSQHTNAIRPLCLLALDGGGVRGYSELIILHQLMLKIKEHTHRADIPKPWEIFDLIGGTSTGGIIALMLGRLKMSTDQAMAEYENFAKDVFGKPKRHFSEGRYSATTLEKMIKSTVGRSGLQSYSEVETVEEMRLLEDGGSTPHCKVFVSAANARVLDGPRLFRSYQTNSAGEYPDMTIWQAARATSAAPTFFKRLKIGPANAQEEFIDGGIGSNNPTKLLLKEAADIFGSNHPVACVISIGTGIPKLTEFRIPGIRQKLVPLDLAKALGKIATDCEKIEKGVAEFFSSTPRLYFRFNVSRGLEDVPLEEWNDLGNIRAKTIHYLENDVLTSMKQAVVSVCERREKTLASNLRT</sequence>
<dbReference type="Proteomes" id="UP001497680">
    <property type="component" value="Unassembled WGS sequence"/>
</dbReference>
<evidence type="ECO:0000313" key="1">
    <source>
        <dbReference type="EMBL" id="KAI6080143.1"/>
    </source>
</evidence>
<keyword evidence="1" id="KW-0808">Transferase</keyword>